<accession>A0A4P9YAF5</accession>
<proteinExistence type="predicted"/>
<evidence type="ECO:0000313" key="2">
    <source>
        <dbReference type="EMBL" id="RKP15060.1"/>
    </source>
</evidence>
<dbReference type="AlphaFoldDB" id="A0A4P9YAF5"/>
<feature type="compositionally biased region" description="Basic and acidic residues" evidence="1">
    <location>
        <begin position="135"/>
        <end position="146"/>
    </location>
</feature>
<feature type="compositionally biased region" description="Polar residues" evidence="1">
    <location>
        <begin position="239"/>
        <end position="268"/>
    </location>
</feature>
<protein>
    <submittedName>
        <fullName evidence="2">Uncharacterized protein</fullName>
    </submittedName>
</protein>
<dbReference type="Proteomes" id="UP000267251">
    <property type="component" value="Unassembled WGS sequence"/>
</dbReference>
<sequence length="274" mass="30153">MSNKPTSSAGKDWEVQSVLSAMEDQTLHSLDALLAPTEWTVYSEEEEEEEEEARMCPVDPPPSKTHSLTQLRRAGRGASRGGMREGKDMAALASWMFPQRSSHDLAQQLSHPDYLLRRRLLDGNFTYSKWDRVKRGMDGSDQRDPLDTLSITGTGSESRKRERGKEGEDAKANEIRRLQKARILDMALGLGPTSATVGFIQDTENTWMKDRGTPGSSSSLNALGEQRAPLDTVHAPSNHLPSSIDSSSTAPVRSSQGPTSLQERQSTLDAFLGL</sequence>
<keyword evidence="3" id="KW-1185">Reference proteome</keyword>
<feature type="region of interest" description="Disordered" evidence="1">
    <location>
        <begin position="135"/>
        <end position="173"/>
    </location>
</feature>
<evidence type="ECO:0000313" key="3">
    <source>
        <dbReference type="Proteomes" id="UP000267251"/>
    </source>
</evidence>
<dbReference type="EMBL" id="KZ987762">
    <property type="protein sequence ID" value="RKP15060.1"/>
    <property type="molecule type" value="Genomic_DNA"/>
</dbReference>
<feature type="region of interest" description="Disordered" evidence="1">
    <location>
        <begin position="232"/>
        <end position="274"/>
    </location>
</feature>
<name>A0A4P9YAF5_9FUNG</name>
<gene>
    <name evidence="2" type="ORF">BJ684DRAFT_14661</name>
</gene>
<organism evidence="2 3">
    <name type="scientific">Piptocephalis cylindrospora</name>
    <dbReference type="NCBI Taxonomy" id="1907219"/>
    <lineage>
        <taxon>Eukaryota</taxon>
        <taxon>Fungi</taxon>
        <taxon>Fungi incertae sedis</taxon>
        <taxon>Zoopagomycota</taxon>
        <taxon>Zoopagomycotina</taxon>
        <taxon>Zoopagomycetes</taxon>
        <taxon>Zoopagales</taxon>
        <taxon>Piptocephalidaceae</taxon>
        <taxon>Piptocephalis</taxon>
    </lineage>
</organism>
<dbReference type="OrthoDB" id="10676420at2759"/>
<feature type="region of interest" description="Disordered" evidence="1">
    <location>
        <begin position="42"/>
        <end position="83"/>
    </location>
</feature>
<reference evidence="3" key="1">
    <citation type="journal article" date="2018" name="Nat. Microbiol.">
        <title>Leveraging single-cell genomics to expand the fungal tree of life.</title>
        <authorList>
            <person name="Ahrendt S.R."/>
            <person name="Quandt C.A."/>
            <person name="Ciobanu D."/>
            <person name="Clum A."/>
            <person name="Salamov A."/>
            <person name="Andreopoulos B."/>
            <person name="Cheng J.F."/>
            <person name="Woyke T."/>
            <person name="Pelin A."/>
            <person name="Henrissat B."/>
            <person name="Reynolds N.K."/>
            <person name="Benny G.L."/>
            <person name="Smith M.E."/>
            <person name="James T.Y."/>
            <person name="Grigoriev I.V."/>
        </authorList>
    </citation>
    <scope>NUCLEOTIDE SEQUENCE [LARGE SCALE GENOMIC DNA]</scope>
</reference>
<feature type="compositionally biased region" description="Acidic residues" evidence="1">
    <location>
        <begin position="43"/>
        <end position="52"/>
    </location>
</feature>
<evidence type="ECO:0000256" key="1">
    <source>
        <dbReference type="SAM" id="MobiDB-lite"/>
    </source>
</evidence>
<feature type="compositionally biased region" description="Basic and acidic residues" evidence="1">
    <location>
        <begin position="157"/>
        <end position="173"/>
    </location>
</feature>